<dbReference type="SUPFAM" id="SSF48403">
    <property type="entry name" value="Ankyrin repeat"/>
    <property type="match status" value="1"/>
</dbReference>
<organism evidence="2 3">
    <name type="scientific">Desmophyllum pertusum</name>
    <dbReference type="NCBI Taxonomy" id="174260"/>
    <lineage>
        <taxon>Eukaryota</taxon>
        <taxon>Metazoa</taxon>
        <taxon>Cnidaria</taxon>
        <taxon>Anthozoa</taxon>
        <taxon>Hexacorallia</taxon>
        <taxon>Scleractinia</taxon>
        <taxon>Caryophylliina</taxon>
        <taxon>Caryophylliidae</taxon>
        <taxon>Desmophyllum</taxon>
    </lineage>
</organism>
<dbReference type="InterPro" id="IPR036770">
    <property type="entry name" value="Ankyrin_rpt-contain_sf"/>
</dbReference>
<name>A0A9W9ZKW2_9CNID</name>
<dbReference type="OrthoDB" id="5989079at2759"/>
<feature type="repeat" description="ANK" evidence="1">
    <location>
        <begin position="158"/>
        <end position="187"/>
    </location>
</feature>
<keyword evidence="3" id="KW-1185">Reference proteome</keyword>
<evidence type="ECO:0008006" key="4">
    <source>
        <dbReference type="Google" id="ProtNLM"/>
    </source>
</evidence>
<sequence>MADTVGAFTDHLDATEDVALNFGDEDEILNRKKKFRKVDKVINEDSCESVAVLAERLGTYFADKKAERDEGCVLQGDSAWSNDEMTTSKFLADLKHTLTGSCDKEEGYQGGDLAIIETMLSLGLDIDSRDSFGTTPLIVAAASGNMQAGADPSLTTNIGRNLLHAAAEGGNTSIMETMLSHDLDIDS</sequence>
<dbReference type="Gene3D" id="1.25.40.20">
    <property type="entry name" value="Ankyrin repeat-containing domain"/>
    <property type="match status" value="2"/>
</dbReference>
<accession>A0A9W9ZKW2</accession>
<dbReference type="SMART" id="SM00248">
    <property type="entry name" value="ANK"/>
    <property type="match status" value="2"/>
</dbReference>
<evidence type="ECO:0000313" key="3">
    <source>
        <dbReference type="Proteomes" id="UP001163046"/>
    </source>
</evidence>
<dbReference type="InterPro" id="IPR002110">
    <property type="entry name" value="Ankyrin_rpt"/>
</dbReference>
<gene>
    <name evidence="2" type="ORF">OS493_033955</name>
</gene>
<dbReference type="AlphaFoldDB" id="A0A9W9ZKW2"/>
<evidence type="ECO:0000256" key="1">
    <source>
        <dbReference type="PROSITE-ProRule" id="PRU00023"/>
    </source>
</evidence>
<dbReference type="Proteomes" id="UP001163046">
    <property type="component" value="Unassembled WGS sequence"/>
</dbReference>
<feature type="non-terminal residue" evidence="2">
    <location>
        <position position="187"/>
    </location>
</feature>
<protein>
    <recommendedName>
        <fullName evidence="4">Ankyrin repeat protein</fullName>
    </recommendedName>
</protein>
<dbReference type="PROSITE" id="PS50088">
    <property type="entry name" value="ANK_REPEAT"/>
    <property type="match status" value="1"/>
</dbReference>
<proteinExistence type="predicted"/>
<comment type="caution">
    <text evidence="2">The sequence shown here is derived from an EMBL/GenBank/DDBJ whole genome shotgun (WGS) entry which is preliminary data.</text>
</comment>
<dbReference type="Pfam" id="PF12796">
    <property type="entry name" value="Ank_2"/>
    <property type="match status" value="1"/>
</dbReference>
<keyword evidence="1" id="KW-0040">ANK repeat</keyword>
<evidence type="ECO:0000313" key="2">
    <source>
        <dbReference type="EMBL" id="KAJ7382598.1"/>
    </source>
</evidence>
<reference evidence="2" key="1">
    <citation type="submission" date="2023-01" db="EMBL/GenBank/DDBJ databases">
        <title>Genome assembly of the deep-sea coral Lophelia pertusa.</title>
        <authorList>
            <person name="Herrera S."/>
            <person name="Cordes E."/>
        </authorList>
    </citation>
    <scope>NUCLEOTIDE SEQUENCE</scope>
    <source>
        <strain evidence="2">USNM1676648</strain>
        <tissue evidence="2">Polyp</tissue>
    </source>
</reference>
<dbReference type="EMBL" id="MU825919">
    <property type="protein sequence ID" value="KAJ7382598.1"/>
    <property type="molecule type" value="Genomic_DNA"/>
</dbReference>
<dbReference type="PROSITE" id="PS50297">
    <property type="entry name" value="ANK_REP_REGION"/>
    <property type="match status" value="1"/>
</dbReference>